<feature type="non-terminal residue" evidence="6">
    <location>
        <position position="126"/>
    </location>
</feature>
<reference evidence="6" key="1">
    <citation type="journal article" date="2014" name="Front. Microbiol.">
        <title>High frequency of phylogenetically diverse reductive dehalogenase-homologous genes in deep subseafloor sedimentary metagenomes.</title>
        <authorList>
            <person name="Kawai M."/>
            <person name="Futagami T."/>
            <person name="Toyoda A."/>
            <person name="Takaki Y."/>
            <person name="Nishi S."/>
            <person name="Hori S."/>
            <person name="Arai W."/>
            <person name="Tsubouchi T."/>
            <person name="Morono Y."/>
            <person name="Uchiyama I."/>
            <person name="Ito T."/>
            <person name="Fujiyama A."/>
            <person name="Inagaki F."/>
            <person name="Takami H."/>
        </authorList>
    </citation>
    <scope>NUCLEOTIDE SEQUENCE</scope>
    <source>
        <strain evidence="6">Expedition CK06-06</strain>
    </source>
</reference>
<dbReference type="InterPro" id="IPR002941">
    <property type="entry name" value="DNA_methylase_N4/N6"/>
</dbReference>
<comment type="similarity">
    <text evidence="1">Belongs to the N(4)/N(6)-methyltransferase family.</text>
</comment>
<dbReference type="Pfam" id="PF01555">
    <property type="entry name" value="N6_N4_Mtase"/>
    <property type="match status" value="1"/>
</dbReference>
<feature type="domain" description="DNA methylase N-4/N-6" evidence="5">
    <location>
        <begin position="23"/>
        <end position="120"/>
    </location>
</feature>
<dbReference type="Gene3D" id="3.40.50.150">
    <property type="entry name" value="Vaccinia Virus protein VP39"/>
    <property type="match status" value="1"/>
</dbReference>
<sequence>METNLIYCGDNLEVLAKFPEKSVDLIYADPPFFSNKHYEIIWGNGAEMKVYEDRWKGGINVFIEWMSERLWQCYRVLKDTGSMYLHCDRRANAHLRVAMDSIFGNNKFQNEIVWAYRTGGVSKRRF</sequence>
<evidence type="ECO:0000256" key="2">
    <source>
        <dbReference type="ARBA" id="ARBA00022603"/>
    </source>
</evidence>
<evidence type="ECO:0000256" key="4">
    <source>
        <dbReference type="ARBA" id="ARBA00022691"/>
    </source>
</evidence>
<protein>
    <recommendedName>
        <fullName evidence="5">DNA methylase N-4/N-6 domain-containing protein</fullName>
    </recommendedName>
</protein>
<organism evidence="6">
    <name type="scientific">marine sediment metagenome</name>
    <dbReference type="NCBI Taxonomy" id="412755"/>
    <lineage>
        <taxon>unclassified sequences</taxon>
        <taxon>metagenomes</taxon>
        <taxon>ecological metagenomes</taxon>
    </lineage>
</organism>
<dbReference type="GO" id="GO:0008170">
    <property type="term" value="F:N-methyltransferase activity"/>
    <property type="evidence" value="ECO:0007669"/>
    <property type="project" value="InterPro"/>
</dbReference>
<dbReference type="SUPFAM" id="SSF53335">
    <property type="entry name" value="S-adenosyl-L-methionine-dependent methyltransferases"/>
    <property type="match status" value="1"/>
</dbReference>
<dbReference type="InterPro" id="IPR002295">
    <property type="entry name" value="N4/N6-MTase_EcoPI_Mod-like"/>
</dbReference>
<dbReference type="AlphaFoldDB" id="X1HWH9"/>
<evidence type="ECO:0000313" key="6">
    <source>
        <dbReference type="EMBL" id="GAH73822.1"/>
    </source>
</evidence>
<dbReference type="EMBL" id="BARU01031364">
    <property type="protein sequence ID" value="GAH73822.1"/>
    <property type="molecule type" value="Genomic_DNA"/>
</dbReference>
<evidence type="ECO:0000259" key="5">
    <source>
        <dbReference type="Pfam" id="PF01555"/>
    </source>
</evidence>
<dbReference type="GO" id="GO:0003677">
    <property type="term" value="F:DNA binding"/>
    <property type="evidence" value="ECO:0007669"/>
    <property type="project" value="InterPro"/>
</dbReference>
<dbReference type="GO" id="GO:0032259">
    <property type="term" value="P:methylation"/>
    <property type="evidence" value="ECO:0007669"/>
    <property type="project" value="UniProtKB-KW"/>
</dbReference>
<dbReference type="InterPro" id="IPR002052">
    <property type="entry name" value="DNA_methylase_N6_adenine_CS"/>
</dbReference>
<comment type="caution">
    <text evidence="6">The sequence shown here is derived from an EMBL/GenBank/DDBJ whole genome shotgun (WGS) entry which is preliminary data.</text>
</comment>
<keyword evidence="2" id="KW-0489">Methyltransferase</keyword>
<evidence type="ECO:0000256" key="3">
    <source>
        <dbReference type="ARBA" id="ARBA00022679"/>
    </source>
</evidence>
<dbReference type="InterPro" id="IPR029063">
    <property type="entry name" value="SAM-dependent_MTases_sf"/>
</dbReference>
<evidence type="ECO:0000256" key="1">
    <source>
        <dbReference type="ARBA" id="ARBA00006594"/>
    </source>
</evidence>
<keyword evidence="3" id="KW-0808">Transferase</keyword>
<dbReference type="PRINTS" id="PR00506">
    <property type="entry name" value="D21N6MTFRASE"/>
</dbReference>
<keyword evidence="4" id="KW-0949">S-adenosyl-L-methionine</keyword>
<dbReference type="PROSITE" id="PS00092">
    <property type="entry name" value="N6_MTASE"/>
    <property type="match status" value="1"/>
</dbReference>
<gene>
    <name evidence="6" type="ORF">S03H2_49621</name>
</gene>
<accession>X1HWH9</accession>
<name>X1HWH9_9ZZZZ</name>
<proteinExistence type="inferred from homology"/>